<evidence type="ECO:0000313" key="8">
    <source>
        <dbReference type="Proteomes" id="UP000243459"/>
    </source>
</evidence>
<accession>A0A5P1F8R3</accession>
<keyword evidence="3" id="KW-0805">Transcription regulation</keyword>
<feature type="domain" description="BHLH" evidence="6">
    <location>
        <begin position="187"/>
        <end position="236"/>
    </location>
</feature>
<reference evidence="8" key="1">
    <citation type="journal article" date="2017" name="Nat. Commun.">
        <title>The asparagus genome sheds light on the origin and evolution of a young Y chromosome.</title>
        <authorList>
            <person name="Harkess A."/>
            <person name="Zhou J."/>
            <person name="Xu C."/>
            <person name="Bowers J.E."/>
            <person name="Van der Hulst R."/>
            <person name="Ayyampalayam S."/>
            <person name="Mercati F."/>
            <person name="Riccardi P."/>
            <person name="McKain M.R."/>
            <person name="Kakrana A."/>
            <person name="Tang H."/>
            <person name="Ray J."/>
            <person name="Groenendijk J."/>
            <person name="Arikit S."/>
            <person name="Mathioni S.M."/>
            <person name="Nakano M."/>
            <person name="Shan H."/>
            <person name="Telgmann-Rauber A."/>
            <person name="Kanno A."/>
            <person name="Yue Z."/>
            <person name="Chen H."/>
            <person name="Li W."/>
            <person name="Chen Y."/>
            <person name="Xu X."/>
            <person name="Zhang Y."/>
            <person name="Luo S."/>
            <person name="Chen H."/>
            <person name="Gao J."/>
            <person name="Mao Z."/>
            <person name="Pires J.C."/>
            <person name="Luo M."/>
            <person name="Kudrna D."/>
            <person name="Wing R.A."/>
            <person name="Meyers B.C."/>
            <person name="Yi K."/>
            <person name="Kong H."/>
            <person name="Lavrijsen P."/>
            <person name="Sunseri F."/>
            <person name="Falavigna A."/>
            <person name="Ye Y."/>
            <person name="Leebens-Mack J.H."/>
            <person name="Chen G."/>
        </authorList>
    </citation>
    <scope>NUCLEOTIDE SEQUENCE [LARGE SCALE GENOMIC DNA]</scope>
    <source>
        <strain evidence="8">cv. DH0086</strain>
    </source>
</reference>
<dbReference type="PANTHER" id="PTHR45914">
    <property type="entry name" value="TRANSCRIPTION FACTOR HEC3-RELATED"/>
    <property type="match status" value="1"/>
</dbReference>
<comment type="similarity">
    <text evidence="2">Belongs to the bHLH protein family.</text>
</comment>
<proteinExistence type="inferred from homology"/>
<keyword evidence="5" id="KW-0539">Nucleus</keyword>
<comment type="subcellular location">
    <subcellularLocation>
        <location evidence="1">Nucleus</location>
    </subcellularLocation>
</comment>
<organism evidence="7 8">
    <name type="scientific">Asparagus officinalis</name>
    <name type="common">Garden asparagus</name>
    <dbReference type="NCBI Taxonomy" id="4686"/>
    <lineage>
        <taxon>Eukaryota</taxon>
        <taxon>Viridiplantae</taxon>
        <taxon>Streptophyta</taxon>
        <taxon>Embryophyta</taxon>
        <taxon>Tracheophyta</taxon>
        <taxon>Spermatophyta</taxon>
        <taxon>Magnoliopsida</taxon>
        <taxon>Liliopsida</taxon>
        <taxon>Asparagales</taxon>
        <taxon>Asparagaceae</taxon>
        <taxon>Asparagoideae</taxon>
        <taxon>Asparagus</taxon>
    </lineage>
</organism>
<name>A0A5P1F8R3_ASPOF</name>
<dbReference type="PROSITE" id="PS50888">
    <property type="entry name" value="BHLH"/>
    <property type="match status" value="1"/>
</dbReference>
<evidence type="ECO:0000256" key="5">
    <source>
        <dbReference type="ARBA" id="ARBA00023242"/>
    </source>
</evidence>
<gene>
    <name evidence="7" type="ORF">A4U43_C03F9950</name>
</gene>
<dbReference type="InterPro" id="IPR045843">
    <property type="entry name" value="IND-like"/>
</dbReference>
<keyword evidence="8" id="KW-1185">Reference proteome</keyword>
<keyword evidence="4" id="KW-0804">Transcription</keyword>
<dbReference type="InterPro" id="IPR045239">
    <property type="entry name" value="bHLH95_bHLH"/>
</dbReference>
<evidence type="ECO:0000256" key="3">
    <source>
        <dbReference type="ARBA" id="ARBA00023015"/>
    </source>
</evidence>
<evidence type="ECO:0000256" key="1">
    <source>
        <dbReference type="ARBA" id="ARBA00004123"/>
    </source>
</evidence>
<dbReference type="GO" id="GO:0046983">
    <property type="term" value="F:protein dimerization activity"/>
    <property type="evidence" value="ECO:0007669"/>
    <property type="project" value="InterPro"/>
</dbReference>
<dbReference type="GO" id="GO:0003700">
    <property type="term" value="F:DNA-binding transcription factor activity"/>
    <property type="evidence" value="ECO:0007669"/>
    <property type="project" value="InterPro"/>
</dbReference>
<dbReference type="SUPFAM" id="SSF47459">
    <property type="entry name" value="HLH, helix-loop-helix DNA-binding domain"/>
    <property type="match status" value="1"/>
</dbReference>
<dbReference type="PANTHER" id="PTHR45914:SF24">
    <property type="entry name" value="BHLH DOMAIN-CONTAINING PROTEIN"/>
    <property type="match status" value="1"/>
</dbReference>
<evidence type="ECO:0000256" key="4">
    <source>
        <dbReference type="ARBA" id="ARBA00023163"/>
    </source>
</evidence>
<dbReference type="Proteomes" id="UP000243459">
    <property type="component" value="Chromosome 3"/>
</dbReference>
<dbReference type="AlphaFoldDB" id="A0A5P1F8R3"/>
<dbReference type="CDD" id="cd11393">
    <property type="entry name" value="bHLH_AtbHLH_like"/>
    <property type="match status" value="1"/>
</dbReference>
<dbReference type="EMBL" id="CM007383">
    <property type="protein sequence ID" value="ONK74768.1"/>
    <property type="molecule type" value="Genomic_DNA"/>
</dbReference>
<evidence type="ECO:0000313" key="7">
    <source>
        <dbReference type="EMBL" id="ONK74768.1"/>
    </source>
</evidence>
<evidence type="ECO:0000256" key="2">
    <source>
        <dbReference type="ARBA" id="ARBA00005510"/>
    </source>
</evidence>
<dbReference type="InterPro" id="IPR011598">
    <property type="entry name" value="bHLH_dom"/>
</dbReference>
<dbReference type="Gramene" id="ONK74768">
    <property type="protein sequence ID" value="ONK74768"/>
    <property type="gene ID" value="A4U43_C03F9950"/>
</dbReference>
<sequence>MEQRKKVTKLLVSPSLAVPNAAASGSRIFHQELAGASSSRIVAEKFSDPISRLKAPKQELMEQDTNLLVSTSLAAPDASAACIRNFRLELAGGSSSQNVSDPVSDLEAPISESMAFNAVHNPSYKLCPLPHLLSLEHHAPDPFAAPPLSISPGDLFSVVDSSNKRFRSSPAPPDPNPTRFSVPISGSRLTRSNEIGRQRRSKMSDRVTILEGLMPWKRKMTRGPMLEEAHTVHQFLEAQVTALQTMRFSRRGQMIVAVDEVSGRLELNRQQMLQVMMNSSMVQDLIYKKGCCVFSEEQVALLRHKMAMAGSSSASN</sequence>
<evidence type="ECO:0000259" key="6">
    <source>
        <dbReference type="PROSITE" id="PS50888"/>
    </source>
</evidence>
<dbReference type="GO" id="GO:0005634">
    <property type="term" value="C:nucleus"/>
    <property type="evidence" value="ECO:0007669"/>
    <property type="project" value="UniProtKB-SubCell"/>
</dbReference>
<protein>
    <recommendedName>
        <fullName evidence="6">BHLH domain-containing protein</fullName>
    </recommendedName>
</protein>
<dbReference type="InterPro" id="IPR036638">
    <property type="entry name" value="HLH_DNA-bd_sf"/>
</dbReference>
<dbReference type="Gene3D" id="4.10.280.10">
    <property type="entry name" value="Helix-loop-helix DNA-binding domain"/>
    <property type="match status" value="1"/>
</dbReference>